<dbReference type="SUPFAM" id="SSF48371">
    <property type="entry name" value="ARM repeat"/>
    <property type="match status" value="1"/>
</dbReference>
<accession>A0ABP0W6N2</accession>
<dbReference type="InterPro" id="IPR042856">
    <property type="entry name" value="RSP14"/>
</dbReference>
<keyword evidence="2" id="KW-1185">Reference proteome</keyword>
<evidence type="ECO:0000313" key="1">
    <source>
        <dbReference type="EMBL" id="CAK9262112.1"/>
    </source>
</evidence>
<dbReference type="Proteomes" id="UP001497444">
    <property type="component" value="Chromosome 14"/>
</dbReference>
<name>A0ABP0W6N2_9BRYO</name>
<dbReference type="EMBL" id="OZ020109">
    <property type="protein sequence ID" value="CAK9262112.1"/>
    <property type="molecule type" value="Genomic_DNA"/>
</dbReference>
<sequence length="428" mass="47774">MVNAADKALTDATIRQYEDWKYACQQMRTEDMVKFVNVPDCEEGYPLFKSELPPGEQLVQHAIHPPPKPKPETRVTLAFGNFMYSKLVRLLKDKDIVVRQKSVTWAVELLSVPSSRVRCLAAGFLPILAKMVVEKDMFIRQELALCFKYASASDTTWDDLCTLGCINFLVDMVADSNIILRGNALSALNDAALSDEVRKELVSNGKTLTFILKCINKEPDRTCMILEFDLLSKCVAGLNYDQMALTELLKVNAVPTALEISSFTFLDLKEAAVRFLCLLCFDVVGKEQAVKLNAVDIMIPYLYHTEPRIQAFGVAALMSITINIDAKHAMFNSKVPTPSAKKILIAQGVPVLLPMLDLNDDLLCLYILQLLINTAEHPKARAALKGGITILRDMIKVCASALLKRCSRQAIQQLQFTSRPFKNLALVR</sequence>
<evidence type="ECO:0000313" key="2">
    <source>
        <dbReference type="Proteomes" id="UP001497444"/>
    </source>
</evidence>
<dbReference type="Gene3D" id="1.25.10.10">
    <property type="entry name" value="Leucine-rich Repeat Variant"/>
    <property type="match status" value="1"/>
</dbReference>
<dbReference type="InterPro" id="IPR016024">
    <property type="entry name" value="ARM-type_fold"/>
</dbReference>
<evidence type="ECO:0008006" key="3">
    <source>
        <dbReference type="Google" id="ProtNLM"/>
    </source>
</evidence>
<dbReference type="InterPro" id="IPR011989">
    <property type="entry name" value="ARM-like"/>
</dbReference>
<reference evidence="1" key="1">
    <citation type="submission" date="2024-02" db="EMBL/GenBank/DDBJ databases">
        <authorList>
            <consortium name="ELIXIR-Norway"/>
            <consortium name="Elixir Norway"/>
        </authorList>
    </citation>
    <scope>NUCLEOTIDE SEQUENCE</scope>
</reference>
<dbReference type="PANTHER" id="PTHR15599">
    <property type="entry name" value="RTDR1"/>
    <property type="match status" value="1"/>
</dbReference>
<organism evidence="1 2">
    <name type="scientific">Sphagnum jensenii</name>
    <dbReference type="NCBI Taxonomy" id="128206"/>
    <lineage>
        <taxon>Eukaryota</taxon>
        <taxon>Viridiplantae</taxon>
        <taxon>Streptophyta</taxon>
        <taxon>Embryophyta</taxon>
        <taxon>Bryophyta</taxon>
        <taxon>Sphagnophytina</taxon>
        <taxon>Sphagnopsida</taxon>
        <taxon>Sphagnales</taxon>
        <taxon>Sphagnaceae</taxon>
        <taxon>Sphagnum</taxon>
    </lineage>
</organism>
<dbReference type="PANTHER" id="PTHR15599:SF1">
    <property type="entry name" value="RADIAL SPOKE HEAD 14 HOMOLOG"/>
    <property type="match status" value="1"/>
</dbReference>
<proteinExistence type="predicted"/>
<gene>
    <name evidence="1" type="ORF">CSSPJE1EN1_LOCUS7590</name>
</gene>
<protein>
    <recommendedName>
        <fullName evidence="3">ARM repeat superfamily protein</fullName>
    </recommendedName>
</protein>